<name>A0A1M4VAG9_9BACE</name>
<evidence type="ECO:0000313" key="4">
    <source>
        <dbReference type="Proteomes" id="UP000184509"/>
    </source>
</evidence>
<dbReference type="InterPro" id="IPR006379">
    <property type="entry name" value="HAD-SF_hydro_IIB"/>
</dbReference>
<sequence length="723" mass="83835">MKLYIISNRLPLRATRTESGDFEFCHSEGGLATGLGSLTMDVEKHWIGWPGIYTESDEEKEKIISYLQPYNFHPVFLSQEQIQNFYEGYSNSTLWPLCHYFFSYIEYENKYWESYKQVNELFCQSAVPLLEPGDIVWVQDYHLMLLPQLLRNSTKEVSIGYFHHIPFPSYELFRVLPERADILNGLLGADLIGFHTHDYMRHFVSAAERVLDLRFRLDHVLLDTRIAYADAFPMGINYSLYHDAILNPSVQQKAFELKKNYGTHKLILSVDRLDYSKGILHRLRGFALFLERHPEYKEKVSMAMIIVPSRDKVDRYAGLKTKIDESIGAINGKYSTINWTPVYYFYHSFAFEELVAMYNIADIALVTPLRDGMNLVTKEYLAAKRDTPGVLILSEMAGASIELREAIIVNPNDVGEIEQAILKALEMPVDEQLRKLRMMQEDISKQTVDKWANDFVHEIKRIKLQNEALNRKRIEDRIFKQIQGKYKEAASRLLILDYDGTLCKFCNNPEDAVPTPELMEVLSNLCEDNMNKVVISSGRDHHTLDRWFSHLPVDLAAEHGAFYKEKGIWNENVQTNHWDEEIISILQSFIDKTPHSRLEQKETALVWHYRNVDTWLASLREQQLINALITPCARQNLQIMQGDKIVEIKSPLYTKGSEARRILQNDHFGFILAMGDDVTDEDTFRELPADAYTIKIGNISEIARYSLLSQSEVLPFLKRLTEK</sequence>
<dbReference type="GO" id="GO:0005992">
    <property type="term" value="P:trehalose biosynthetic process"/>
    <property type="evidence" value="ECO:0007669"/>
    <property type="project" value="InterPro"/>
</dbReference>
<dbReference type="InterPro" id="IPR023214">
    <property type="entry name" value="HAD_sf"/>
</dbReference>
<dbReference type="CDD" id="cd01627">
    <property type="entry name" value="HAD_TPP"/>
    <property type="match status" value="1"/>
</dbReference>
<gene>
    <name evidence="3" type="ORF">SAMN05444405_102259</name>
</gene>
<keyword evidence="4" id="KW-1185">Reference proteome</keyword>
<comment type="similarity">
    <text evidence="2">Belongs to the glycosyltransferase 20 family.</text>
</comment>
<dbReference type="NCBIfam" id="TIGR00685">
    <property type="entry name" value="T6PP"/>
    <property type="match status" value="1"/>
</dbReference>
<protein>
    <submittedName>
        <fullName evidence="3">Trehalose 6-phosphate synthase /trehalose 6-phosphatase</fullName>
    </submittedName>
</protein>
<comment type="similarity">
    <text evidence="1">In the C-terminal section; belongs to the trehalose phosphatase family.</text>
</comment>
<dbReference type="EMBL" id="FQTV01000002">
    <property type="protein sequence ID" value="SHE65964.1"/>
    <property type="molecule type" value="Genomic_DNA"/>
</dbReference>
<evidence type="ECO:0000256" key="1">
    <source>
        <dbReference type="ARBA" id="ARBA00006330"/>
    </source>
</evidence>
<organism evidence="3 4">
    <name type="scientific">Bacteroides luti</name>
    <dbReference type="NCBI Taxonomy" id="1297750"/>
    <lineage>
        <taxon>Bacteria</taxon>
        <taxon>Pseudomonadati</taxon>
        <taxon>Bacteroidota</taxon>
        <taxon>Bacteroidia</taxon>
        <taxon>Bacteroidales</taxon>
        <taxon>Bacteroidaceae</taxon>
        <taxon>Bacteroides</taxon>
    </lineage>
</organism>
<dbReference type="InterPro" id="IPR036412">
    <property type="entry name" value="HAD-like_sf"/>
</dbReference>
<dbReference type="OrthoDB" id="9761633at2"/>
<dbReference type="GO" id="GO:0003825">
    <property type="term" value="F:alpha,alpha-trehalose-phosphate synthase (UDP-forming) activity"/>
    <property type="evidence" value="ECO:0007669"/>
    <property type="project" value="TreeGrafter"/>
</dbReference>
<dbReference type="InterPro" id="IPR003337">
    <property type="entry name" value="Trehalose_PPase"/>
</dbReference>
<dbReference type="PANTHER" id="PTHR10788">
    <property type="entry name" value="TREHALOSE-6-PHOSPHATE SYNTHASE"/>
    <property type="match status" value="1"/>
</dbReference>
<dbReference type="SUPFAM" id="SSF53756">
    <property type="entry name" value="UDP-Glycosyltransferase/glycogen phosphorylase"/>
    <property type="match status" value="1"/>
</dbReference>
<dbReference type="SUPFAM" id="SSF56784">
    <property type="entry name" value="HAD-like"/>
    <property type="match status" value="1"/>
</dbReference>
<dbReference type="Gene3D" id="3.40.50.2000">
    <property type="entry name" value="Glycogen Phosphorylase B"/>
    <property type="match status" value="2"/>
</dbReference>
<dbReference type="STRING" id="1297750.SAMN05444405_102259"/>
<dbReference type="Pfam" id="PF02358">
    <property type="entry name" value="Trehalose_PPase"/>
    <property type="match status" value="1"/>
</dbReference>
<dbReference type="PANTHER" id="PTHR10788:SF106">
    <property type="entry name" value="BCDNA.GH08860"/>
    <property type="match status" value="1"/>
</dbReference>
<dbReference type="GO" id="GO:0005829">
    <property type="term" value="C:cytosol"/>
    <property type="evidence" value="ECO:0007669"/>
    <property type="project" value="TreeGrafter"/>
</dbReference>
<reference evidence="3 4" key="1">
    <citation type="submission" date="2016-11" db="EMBL/GenBank/DDBJ databases">
        <authorList>
            <person name="Jaros S."/>
            <person name="Januszkiewicz K."/>
            <person name="Wedrychowicz H."/>
        </authorList>
    </citation>
    <scope>NUCLEOTIDE SEQUENCE [LARGE SCALE GENOMIC DNA]</scope>
    <source>
        <strain evidence="3 4">DSM 26991</strain>
    </source>
</reference>
<dbReference type="Pfam" id="PF00982">
    <property type="entry name" value="Glyco_transf_20"/>
    <property type="match status" value="1"/>
</dbReference>
<dbReference type="NCBIfam" id="TIGR01484">
    <property type="entry name" value="HAD-SF-IIB"/>
    <property type="match status" value="1"/>
</dbReference>
<dbReference type="RefSeq" id="WP_073399054.1">
    <property type="nucleotide sequence ID" value="NZ_FQTV01000002.1"/>
</dbReference>
<dbReference type="Gene3D" id="3.40.50.1000">
    <property type="entry name" value="HAD superfamily/HAD-like"/>
    <property type="match status" value="1"/>
</dbReference>
<evidence type="ECO:0000313" key="3">
    <source>
        <dbReference type="EMBL" id="SHE65964.1"/>
    </source>
</evidence>
<accession>A0A1M4VAG9</accession>
<dbReference type="NCBIfam" id="NF011071">
    <property type="entry name" value="PRK14501.1"/>
    <property type="match status" value="1"/>
</dbReference>
<dbReference type="GO" id="GO:0004805">
    <property type="term" value="F:trehalose-phosphatase activity"/>
    <property type="evidence" value="ECO:0007669"/>
    <property type="project" value="TreeGrafter"/>
</dbReference>
<evidence type="ECO:0000256" key="2">
    <source>
        <dbReference type="ARBA" id="ARBA00008799"/>
    </source>
</evidence>
<dbReference type="InterPro" id="IPR001830">
    <property type="entry name" value="Glyco_trans_20"/>
</dbReference>
<dbReference type="CDD" id="cd03788">
    <property type="entry name" value="GT20_TPS"/>
    <property type="match status" value="1"/>
</dbReference>
<dbReference type="Gene3D" id="3.30.70.1020">
    <property type="entry name" value="Trehalose-6-phosphate phosphatase related protein, domain 2"/>
    <property type="match status" value="1"/>
</dbReference>
<dbReference type="Proteomes" id="UP000184509">
    <property type="component" value="Unassembled WGS sequence"/>
</dbReference>
<proteinExistence type="inferred from homology"/>
<dbReference type="AlphaFoldDB" id="A0A1M4VAG9"/>